<evidence type="ECO:0000256" key="7">
    <source>
        <dbReference type="RuleBase" id="RU362065"/>
    </source>
</evidence>
<dbReference type="GO" id="GO:0009424">
    <property type="term" value="C:bacterial-type flagellum hook"/>
    <property type="evidence" value="ECO:0007669"/>
    <property type="project" value="UniProtKB-UniRule"/>
</dbReference>
<keyword evidence="12" id="KW-0282">Flagellum</keyword>
<reference evidence="12 13" key="1">
    <citation type="submission" date="2016-09" db="EMBL/GenBank/DDBJ databases">
        <authorList>
            <person name="Doonan J."/>
            <person name="Pachebat J.A."/>
            <person name="Golyshin P.N."/>
            <person name="Denman S."/>
            <person name="Mcdonald J.E."/>
        </authorList>
    </citation>
    <scope>NUCLEOTIDE SEQUENCE [LARGE SCALE GENOMIC DNA]</scope>
    <source>
        <strain evidence="12 13">NCPPB 3934</strain>
    </source>
</reference>
<feature type="domain" description="Flagellar basal body rod protein N-terminal" evidence="8">
    <location>
        <begin position="6"/>
        <end position="35"/>
    </location>
</feature>
<evidence type="ECO:0000256" key="3">
    <source>
        <dbReference type="ARBA" id="ARBA00009677"/>
    </source>
</evidence>
<evidence type="ECO:0000313" key="13">
    <source>
        <dbReference type="Proteomes" id="UP000285648"/>
    </source>
</evidence>
<sequence>MASSLINIASSGLKAANLALSATSNNIANSSTDGYNRQNVKLAESAGTLTSYGSVGTGVTILSVERAYDALVVAQLRASTASYESTNAYYEQISQVDNLLSDSENSLSTMMSSFFSGLQSLTENASDTSARQTVISSAESLVNQFVSADTYLRDMDSAINQQLSTNIDLVNNYATQIADINQQITRLGSSGNSANDLLDQRDLLIDNLNKLVGVTVSTQDSNVINVSLSNGQTLVQGDTAYKLSAVASSTDTSRITVAYDNGIGDPVEIDEGTLTGGSISGLLSFRTDVLDSTRNQLGLVALTLADSFNIQHSAGVDLNGDAGTDFFSFASPSVMSSTKNSGAATLSAAYTDTSAVKASDYSLSYDGSAWQVTRVSDNASVAATSGTDGDGNTTLSFDGLTVTVSGSASEDDTFIVNTVSDVINSLSVSVTDVALVAAGSGGGESDNTNALKLLNLQNQNLVGGNATFNDAYASLVSDIGVKAQSAETNRTVQSNIVDQLTERQQSISGVDLNEEYIDLTRYQQYYLANAKVLSTASTIFDSLLAAVNN</sequence>
<dbReference type="InterPro" id="IPR001444">
    <property type="entry name" value="Flag_bb_rod_N"/>
</dbReference>
<dbReference type="GO" id="GO:0044780">
    <property type="term" value="P:bacterial-type flagellum assembly"/>
    <property type="evidence" value="ECO:0007669"/>
    <property type="project" value="InterPro"/>
</dbReference>
<dbReference type="NCBIfam" id="TIGR02492">
    <property type="entry name" value="flgK_ends"/>
    <property type="match status" value="1"/>
</dbReference>
<feature type="domain" description="Flagellar hook-associated protein FlgK helical" evidence="11">
    <location>
        <begin position="93"/>
        <end position="327"/>
    </location>
</feature>
<evidence type="ECO:0000259" key="9">
    <source>
        <dbReference type="Pfam" id="PF06429"/>
    </source>
</evidence>
<dbReference type="InterPro" id="IPR019776">
    <property type="entry name" value="Flagellar_basal_body_rod_CS"/>
</dbReference>
<dbReference type="Pfam" id="PF22638">
    <property type="entry name" value="FlgK_D1"/>
    <property type="match status" value="1"/>
</dbReference>
<dbReference type="RefSeq" id="WP_121573704.1">
    <property type="nucleotide sequence ID" value="NZ_MJLZ01000004.1"/>
</dbReference>
<keyword evidence="6 7" id="KW-0975">Bacterial flagellum</keyword>
<dbReference type="Pfam" id="PF00460">
    <property type="entry name" value="Flg_bb_rod"/>
    <property type="match status" value="1"/>
</dbReference>
<feature type="domain" description="Flagellar basal-body/hook protein C-terminal" evidence="9">
    <location>
        <begin position="507"/>
        <end position="544"/>
    </location>
</feature>
<dbReference type="PROSITE" id="PS00588">
    <property type="entry name" value="FLAGELLA_BB_ROD"/>
    <property type="match status" value="1"/>
</dbReference>
<dbReference type="AlphaFoldDB" id="A0A421DSA5"/>
<evidence type="ECO:0000259" key="8">
    <source>
        <dbReference type="Pfam" id="PF00460"/>
    </source>
</evidence>
<dbReference type="PANTHER" id="PTHR30033">
    <property type="entry name" value="FLAGELLAR HOOK-ASSOCIATED PROTEIN 1"/>
    <property type="match status" value="1"/>
</dbReference>
<dbReference type="InterPro" id="IPR002371">
    <property type="entry name" value="FlgK"/>
</dbReference>
<dbReference type="PANTHER" id="PTHR30033:SF1">
    <property type="entry name" value="FLAGELLAR HOOK-ASSOCIATED PROTEIN 1"/>
    <property type="match status" value="1"/>
</dbReference>
<dbReference type="SUPFAM" id="SSF64518">
    <property type="entry name" value="Phase 1 flagellin"/>
    <property type="match status" value="1"/>
</dbReference>
<dbReference type="Proteomes" id="UP000285648">
    <property type="component" value="Unassembled WGS sequence"/>
</dbReference>
<dbReference type="Pfam" id="PF21158">
    <property type="entry name" value="flgK_1st_1"/>
    <property type="match status" value="1"/>
</dbReference>
<dbReference type="InterPro" id="IPR053927">
    <property type="entry name" value="FlgK_helical"/>
</dbReference>
<organism evidence="12 13">
    <name type="scientific">Brenneria alni</name>
    <dbReference type="NCBI Taxonomy" id="71656"/>
    <lineage>
        <taxon>Bacteria</taxon>
        <taxon>Pseudomonadati</taxon>
        <taxon>Pseudomonadota</taxon>
        <taxon>Gammaproteobacteria</taxon>
        <taxon>Enterobacterales</taxon>
        <taxon>Pectobacteriaceae</taxon>
        <taxon>Brenneria</taxon>
    </lineage>
</organism>
<evidence type="ECO:0000256" key="2">
    <source>
        <dbReference type="ARBA" id="ARBA00004613"/>
    </source>
</evidence>
<evidence type="ECO:0000256" key="4">
    <source>
        <dbReference type="ARBA" id="ARBA00016244"/>
    </source>
</evidence>
<comment type="similarity">
    <text evidence="3 7">Belongs to the flagella basal body rod proteins family.</text>
</comment>
<accession>A0A421DSA5</accession>
<dbReference type="EMBL" id="MJLZ01000004">
    <property type="protein sequence ID" value="RLM27212.1"/>
    <property type="molecule type" value="Genomic_DNA"/>
</dbReference>
<dbReference type="InterPro" id="IPR049119">
    <property type="entry name" value="FlgK_D2-like"/>
</dbReference>
<protein>
    <recommendedName>
        <fullName evidence="4 7">Flagellar hook-associated protein 1</fullName>
        <shortName evidence="7">HAP1</shortName>
    </recommendedName>
</protein>
<dbReference type="PRINTS" id="PR01005">
    <property type="entry name" value="FLGHOOKAP1"/>
</dbReference>
<keyword evidence="12" id="KW-0966">Cell projection</keyword>
<dbReference type="OrthoDB" id="9802553at2"/>
<proteinExistence type="inferred from homology"/>
<dbReference type="Pfam" id="PF06429">
    <property type="entry name" value="Flg_bbr_C"/>
    <property type="match status" value="1"/>
</dbReference>
<keyword evidence="5 7" id="KW-0964">Secreted</keyword>
<evidence type="ECO:0000259" key="11">
    <source>
        <dbReference type="Pfam" id="PF22638"/>
    </source>
</evidence>
<dbReference type="GO" id="GO:0005198">
    <property type="term" value="F:structural molecule activity"/>
    <property type="evidence" value="ECO:0007669"/>
    <property type="project" value="UniProtKB-UniRule"/>
</dbReference>
<evidence type="ECO:0000259" key="10">
    <source>
        <dbReference type="Pfam" id="PF21158"/>
    </source>
</evidence>
<comment type="subcellular location">
    <subcellularLocation>
        <location evidence="1 7">Bacterial flagellum</location>
    </subcellularLocation>
    <subcellularLocation>
        <location evidence="2 7">Secreted</location>
    </subcellularLocation>
</comment>
<comment type="caution">
    <text evidence="12">The sequence shown here is derived from an EMBL/GenBank/DDBJ whole genome shotgun (WGS) entry which is preliminary data.</text>
</comment>
<evidence type="ECO:0000256" key="1">
    <source>
        <dbReference type="ARBA" id="ARBA00004365"/>
    </source>
</evidence>
<dbReference type="GO" id="GO:0005576">
    <property type="term" value="C:extracellular region"/>
    <property type="evidence" value="ECO:0007669"/>
    <property type="project" value="UniProtKB-SubCell"/>
</dbReference>
<keyword evidence="12" id="KW-0969">Cilium</keyword>
<evidence type="ECO:0000313" key="12">
    <source>
        <dbReference type="EMBL" id="RLM27212.1"/>
    </source>
</evidence>
<dbReference type="InterPro" id="IPR010930">
    <property type="entry name" value="Flg_bb/hook_C_dom"/>
</dbReference>
<evidence type="ECO:0000256" key="5">
    <source>
        <dbReference type="ARBA" id="ARBA00022525"/>
    </source>
</evidence>
<evidence type="ECO:0000256" key="6">
    <source>
        <dbReference type="ARBA" id="ARBA00023143"/>
    </source>
</evidence>
<keyword evidence="13" id="KW-1185">Reference proteome</keyword>
<gene>
    <name evidence="7" type="primary">flgK</name>
    <name evidence="12" type="ORF">BIY29_03040</name>
</gene>
<name>A0A421DSA5_9GAMM</name>
<feature type="domain" description="Flagellar hook-associated protein 1 D2-like" evidence="10">
    <location>
        <begin position="336"/>
        <end position="417"/>
    </location>
</feature>